<feature type="region of interest" description="Disordered" evidence="1">
    <location>
        <begin position="102"/>
        <end position="164"/>
    </location>
</feature>
<dbReference type="AlphaFoldDB" id="A0AAJ0M7H5"/>
<gene>
    <name evidence="2" type="ORF">B0T25DRAFT_560405</name>
</gene>
<keyword evidence="3" id="KW-1185">Reference proteome</keyword>
<dbReference type="Proteomes" id="UP001275084">
    <property type="component" value="Unassembled WGS sequence"/>
</dbReference>
<reference evidence="2" key="1">
    <citation type="journal article" date="2023" name="Mol. Phylogenet. Evol.">
        <title>Genome-scale phylogeny and comparative genomics of the fungal order Sordariales.</title>
        <authorList>
            <person name="Hensen N."/>
            <person name="Bonometti L."/>
            <person name="Westerberg I."/>
            <person name="Brannstrom I.O."/>
            <person name="Guillou S."/>
            <person name="Cros-Aarteil S."/>
            <person name="Calhoun S."/>
            <person name="Haridas S."/>
            <person name="Kuo A."/>
            <person name="Mondo S."/>
            <person name="Pangilinan J."/>
            <person name="Riley R."/>
            <person name="LaButti K."/>
            <person name="Andreopoulos B."/>
            <person name="Lipzen A."/>
            <person name="Chen C."/>
            <person name="Yan M."/>
            <person name="Daum C."/>
            <person name="Ng V."/>
            <person name="Clum A."/>
            <person name="Steindorff A."/>
            <person name="Ohm R.A."/>
            <person name="Martin F."/>
            <person name="Silar P."/>
            <person name="Natvig D.O."/>
            <person name="Lalanne C."/>
            <person name="Gautier V."/>
            <person name="Ament-Velasquez S.L."/>
            <person name="Kruys A."/>
            <person name="Hutchinson M.I."/>
            <person name="Powell A.J."/>
            <person name="Barry K."/>
            <person name="Miller A.N."/>
            <person name="Grigoriev I.V."/>
            <person name="Debuchy R."/>
            <person name="Gladieux P."/>
            <person name="Hiltunen Thoren M."/>
            <person name="Johannesson H."/>
        </authorList>
    </citation>
    <scope>NUCLEOTIDE SEQUENCE</scope>
    <source>
        <strain evidence="2">CBS 955.72</strain>
    </source>
</reference>
<name>A0AAJ0M7H5_9PEZI</name>
<feature type="compositionally biased region" description="Gly residues" evidence="1">
    <location>
        <begin position="143"/>
        <end position="153"/>
    </location>
</feature>
<feature type="region of interest" description="Disordered" evidence="1">
    <location>
        <begin position="1"/>
        <end position="82"/>
    </location>
</feature>
<proteinExistence type="predicted"/>
<organism evidence="2 3">
    <name type="scientific">Lasiosphaeria hispida</name>
    <dbReference type="NCBI Taxonomy" id="260671"/>
    <lineage>
        <taxon>Eukaryota</taxon>
        <taxon>Fungi</taxon>
        <taxon>Dikarya</taxon>
        <taxon>Ascomycota</taxon>
        <taxon>Pezizomycotina</taxon>
        <taxon>Sordariomycetes</taxon>
        <taxon>Sordariomycetidae</taxon>
        <taxon>Sordariales</taxon>
        <taxon>Lasiosphaeriaceae</taxon>
        <taxon>Lasiosphaeria</taxon>
    </lineage>
</organism>
<accession>A0AAJ0M7H5</accession>
<comment type="caution">
    <text evidence="2">The sequence shown here is derived from an EMBL/GenBank/DDBJ whole genome shotgun (WGS) entry which is preliminary data.</text>
</comment>
<evidence type="ECO:0000256" key="1">
    <source>
        <dbReference type="SAM" id="MobiDB-lite"/>
    </source>
</evidence>
<evidence type="ECO:0000313" key="2">
    <source>
        <dbReference type="EMBL" id="KAK3339689.1"/>
    </source>
</evidence>
<feature type="compositionally biased region" description="Basic and acidic residues" evidence="1">
    <location>
        <begin position="16"/>
        <end position="28"/>
    </location>
</feature>
<protein>
    <submittedName>
        <fullName evidence="2">Uncharacterized protein</fullName>
    </submittedName>
</protein>
<sequence length="202" mass="21774">MQMQMPMPLRFSTRNGADRQDQEEEKQGHCSSDSDSQEEEEQGLGTNEQQDHGGSSGHRDIPNPPTGGVEHPDGLIRPAATVSDLQAGVNRWAKPYGFAVTRHNGRNKQGHAMIQDDGEEEDYIQQAEEAHGEEEDVSAGHAGNPGGSGGSGAGRWEAEGQTTHAKKQEILARYDYREAIVTGQAQGPACYQAQAQGPIADQ</sequence>
<dbReference type="EMBL" id="JAUIQD010000009">
    <property type="protein sequence ID" value="KAK3339689.1"/>
    <property type="molecule type" value="Genomic_DNA"/>
</dbReference>
<reference evidence="2" key="2">
    <citation type="submission" date="2023-06" db="EMBL/GenBank/DDBJ databases">
        <authorList>
            <consortium name="Lawrence Berkeley National Laboratory"/>
            <person name="Haridas S."/>
            <person name="Hensen N."/>
            <person name="Bonometti L."/>
            <person name="Westerberg I."/>
            <person name="Brannstrom I.O."/>
            <person name="Guillou S."/>
            <person name="Cros-Aarteil S."/>
            <person name="Calhoun S."/>
            <person name="Kuo A."/>
            <person name="Mondo S."/>
            <person name="Pangilinan J."/>
            <person name="Riley R."/>
            <person name="Labutti K."/>
            <person name="Andreopoulos B."/>
            <person name="Lipzen A."/>
            <person name="Chen C."/>
            <person name="Yanf M."/>
            <person name="Daum C."/>
            <person name="Ng V."/>
            <person name="Clum A."/>
            <person name="Steindorff A."/>
            <person name="Ohm R."/>
            <person name="Martin F."/>
            <person name="Silar P."/>
            <person name="Natvig D."/>
            <person name="Lalanne C."/>
            <person name="Gautier V."/>
            <person name="Ament-Velasquez S.L."/>
            <person name="Kruys A."/>
            <person name="Hutchinson M.I."/>
            <person name="Powell A.J."/>
            <person name="Barry K."/>
            <person name="Miller A.N."/>
            <person name="Grigoriev I.V."/>
            <person name="Debuchy R."/>
            <person name="Gladieux P."/>
            <person name="Thoren M.H."/>
            <person name="Johannesson H."/>
        </authorList>
    </citation>
    <scope>NUCLEOTIDE SEQUENCE</scope>
    <source>
        <strain evidence="2">CBS 955.72</strain>
    </source>
</reference>
<evidence type="ECO:0000313" key="3">
    <source>
        <dbReference type="Proteomes" id="UP001275084"/>
    </source>
</evidence>